<proteinExistence type="predicted"/>
<comment type="caution">
    <text evidence="1">The sequence shown here is derived from an EMBL/GenBank/DDBJ whole genome shotgun (WGS) entry which is preliminary data.</text>
</comment>
<evidence type="ECO:0000313" key="1">
    <source>
        <dbReference type="EMBL" id="KAF9620070.1"/>
    </source>
</evidence>
<dbReference type="Gene3D" id="1.25.10.10">
    <property type="entry name" value="Leucine-rich Repeat Variant"/>
    <property type="match status" value="1"/>
</dbReference>
<gene>
    <name evidence="1" type="ORF">IFM89_010720</name>
</gene>
<dbReference type="EMBL" id="JADFTS010000002">
    <property type="protein sequence ID" value="KAF9620070.1"/>
    <property type="molecule type" value="Genomic_DNA"/>
</dbReference>
<dbReference type="OrthoDB" id="1732654at2759"/>
<name>A0A835ILL0_9MAGN</name>
<evidence type="ECO:0000313" key="2">
    <source>
        <dbReference type="Proteomes" id="UP000631114"/>
    </source>
</evidence>
<dbReference type="AlphaFoldDB" id="A0A835ILL0"/>
<sequence>MQQNIYLCEDVTRMMTLFLRVFDCEVPRCMKKPCLPLELLLTLRARLLQNTCPKFYKYLEMGLQNFEEYRVCAITVGVVGDICEGHGG</sequence>
<protein>
    <submittedName>
        <fullName evidence="1">Uncharacterized protein</fullName>
    </submittedName>
</protein>
<organism evidence="1 2">
    <name type="scientific">Coptis chinensis</name>
    <dbReference type="NCBI Taxonomy" id="261450"/>
    <lineage>
        <taxon>Eukaryota</taxon>
        <taxon>Viridiplantae</taxon>
        <taxon>Streptophyta</taxon>
        <taxon>Embryophyta</taxon>
        <taxon>Tracheophyta</taxon>
        <taxon>Spermatophyta</taxon>
        <taxon>Magnoliopsida</taxon>
        <taxon>Ranunculales</taxon>
        <taxon>Ranunculaceae</taxon>
        <taxon>Coptidoideae</taxon>
        <taxon>Coptis</taxon>
    </lineage>
</organism>
<keyword evidence="2" id="KW-1185">Reference proteome</keyword>
<accession>A0A835ILL0</accession>
<dbReference type="InterPro" id="IPR011989">
    <property type="entry name" value="ARM-like"/>
</dbReference>
<reference evidence="1 2" key="1">
    <citation type="submission" date="2020-10" db="EMBL/GenBank/DDBJ databases">
        <title>The Coptis chinensis genome and diversification of protoberbering-type alkaloids.</title>
        <authorList>
            <person name="Wang B."/>
            <person name="Shu S."/>
            <person name="Song C."/>
            <person name="Liu Y."/>
        </authorList>
    </citation>
    <scope>NUCLEOTIDE SEQUENCE [LARGE SCALE GENOMIC DNA]</scope>
    <source>
        <strain evidence="1">HL-2020</strain>
        <tissue evidence="1">Leaf</tissue>
    </source>
</reference>
<dbReference type="Proteomes" id="UP000631114">
    <property type="component" value="Unassembled WGS sequence"/>
</dbReference>